<dbReference type="Proteomes" id="UP000473531">
    <property type="component" value="Unassembled WGS sequence"/>
</dbReference>
<reference evidence="4 5" key="1">
    <citation type="submission" date="2019-12" db="EMBL/GenBank/DDBJ databases">
        <title>Genomic-based taxomic classification of the family Erythrobacteraceae.</title>
        <authorList>
            <person name="Xu L."/>
        </authorList>
    </citation>
    <scope>NUCLEOTIDE SEQUENCE [LARGE SCALE GENOMIC DNA]</scope>
    <source>
        <strain evidence="4 5">KCTC 52259</strain>
    </source>
</reference>
<feature type="domain" description="Sulfotransferase" evidence="3">
    <location>
        <begin position="41"/>
        <end position="226"/>
    </location>
</feature>
<dbReference type="SUPFAM" id="SSF52540">
    <property type="entry name" value="P-loop containing nucleoside triphosphate hydrolases"/>
    <property type="match status" value="1"/>
</dbReference>
<dbReference type="PANTHER" id="PTHR11783">
    <property type="entry name" value="SULFOTRANSFERASE SULT"/>
    <property type="match status" value="1"/>
</dbReference>
<dbReference type="InterPro" id="IPR000863">
    <property type="entry name" value="Sulfotransferase_dom"/>
</dbReference>
<accession>A0A6L7GKU2</accession>
<dbReference type="GO" id="GO:0008146">
    <property type="term" value="F:sulfotransferase activity"/>
    <property type="evidence" value="ECO:0007669"/>
    <property type="project" value="InterPro"/>
</dbReference>
<evidence type="ECO:0000313" key="5">
    <source>
        <dbReference type="Proteomes" id="UP000473531"/>
    </source>
</evidence>
<dbReference type="Pfam" id="PF00685">
    <property type="entry name" value="Sulfotransfer_1"/>
    <property type="match status" value="1"/>
</dbReference>
<proteinExistence type="inferred from homology"/>
<dbReference type="Gene3D" id="3.40.50.300">
    <property type="entry name" value="P-loop containing nucleotide triphosphate hydrolases"/>
    <property type="match status" value="1"/>
</dbReference>
<comment type="similarity">
    <text evidence="1">Belongs to the sulfotransferase 1 family.</text>
</comment>
<organism evidence="4 5">
    <name type="scientific">Allopontixanthobacter confluentis</name>
    <dbReference type="NCBI Taxonomy" id="1849021"/>
    <lineage>
        <taxon>Bacteria</taxon>
        <taxon>Pseudomonadati</taxon>
        <taxon>Pseudomonadota</taxon>
        <taxon>Alphaproteobacteria</taxon>
        <taxon>Sphingomonadales</taxon>
        <taxon>Erythrobacteraceae</taxon>
        <taxon>Allopontixanthobacter</taxon>
    </lineage>
</organism>
<protein>
    <submittedName>
        <fullName evidence="4">Sulfotransferase</fullName>
    </submittedName>
</protein>
<comment type="caution">
    <text evidence="4">The sequence shown here is derived from an EMBL/GenBank/DDBJ whole genome shotgun (WGS) entry which is preliminary data.</text>
</comment>
<keyword evidence="2 4" id="KW-0808">Transferase</keyword>
<keyword evidence="5" id="KW-1185">Reference proteome</keyword>
<dbReference type="OrthoDB" id="3399180at2"/>
<evidence type="ECO:0000259" key="3">
    <source>
        <dbReference type="Pfam" id="PF00685"/>
    </source>
</evidence>
<evidence type="ECO:0000256" key="2">
    <source>
        <dbReference type="ARBA" id="ARBA00022679"/>
    </source>
</evidence>
<evidence type="ECO:0000256" key="1">
    <source>
        <dbReference type="ARBA" id="ARBA00005771"/>
    </source>
</evidence>
<evidence type="ECO:0000313" key="4">
    <source>
        <dbReference type="EMBL" id="MXP15498.1"/>
    </source>
</evidence>
<sequence length="305" mass="33578">MPERMPRRARTLAEFTAALAAMAPDADELAQFSAYVPQAGDVIITPFAKCGTTLLQQMFHQLRTGAAGGDMEFDDISRVVPWIEESVGLGLDLNAPQRAMPRGFKSHLAYPDLPPGLRYIVALRDPVAAFMSFYHFMEGWFFEPGTITPEEFLPGWENGGPNQRNYSAHLLSWWARRAEADTLLMSYDGIVAHKPAAIRAMAQFCDIALDDALLGLVEHRTSRAYMAQHADRFDDALQRIRSETHGGLPAGSQTAKVSFRADGSAREKTATPASVTQHITAMWEKDIALVTGHADFASLAAELEI</sequence>
<dbReference type="InterPro" id="IPR027417">
    <property type="entry name" value="P-loop_NTPase"/>
</dbReference>
<dbReference type="EMBL" id="WTYU01000002">
    <property type="protein sequence ID" value="MXP15498.1"/>
    <property type="molecule type" value="Genomic_DNA"/>
</dbReference>
<dbReference type="RefSeq" id="WP_160602008.1">
    <property type="nucleotide sequence ID" value="NZ_WTYU01000002.1"/>
</dbReference>
<gene>
    <name evidence="4" type="ORF">GRI44_12120</name>
</gene>
<name>A0A6L7GKU2_9SPHN</name>
<dbReference type="AlphaFoldDB" id="A0A6L7GKU2"/>